<feature type="compositionally biased region" description="Low complexity" evidence="2">
    <location>
        <begin position="754"/>
        <end position="765"/>
    </location>
</feature>
<feature type="region of interest" description="Disordered" evidence="2">
    <location>
        <begin position="341"/>
        <end position="381"/>
    </location>
</feature>
<dbReference type="InterPro" id="IPR032043">
    <property type="entry name" value="Msl2_Znf-RING"/>
</dbReference>
<feature type="region of interest" description="Disordered" evidence="2">
    <location>
        <begin position="751"/>
        <end position="776"/>
    </location>
</feature>
<evidence type="ECO:0000256" key="2">
    <source>
        <dbReference type="SAM" id="MobiDB-lite"/>
    </source>
</evidence>
<evidence type="ECO:0000313" key="4">
    <source>
        <dbReference type="EMBL" id="CAL8107210.1"/>
    </source>
</evidence>
<feature type="domain" description="CXC MSL2-type" evidence="3">
    <location>
        <begin position="1131"/>
        <end position="1184"/>
    </location>
</feature>
<dbReference type="InterPro" id="IPR033467">
    <property type="entry name" value="Tesmin/TSO1-like_CXC"/>
</dbReference>
<evidence type="ECO:0000259" key="3">
    <source>
        <dbReference type="PROSITE" id="PS52051"/>
    </source>
</evidence>
<dbReference type="InterPro" id="IPR032049">
    <property type="entry name" value="Msl2-CXC"/>
</dbReference>
<keyword evidence="5" id="KW-1185">Reference proteome</keyword>
<dbReference type="InterPro" id="IPR037922">
    <property type="entry name" value="MSL2"/>
</dbReference>
<dbReference type="Gene3D" id="3.30.40.10">
    <property type="entry name" value="Zinc/RING finger domain, C3HC4 (zinc finger)"/>
    <property type="match status" value="1"/>
</dbReference>
<evidence type="ECO:0000313" key="5">
    <source>
        <dbReference type="Proteomes" id="UP001642540"/>
    </source>
</evidence>
<protein>
    <recommendedName>
        <fullName evidence="3">CXC MSL2-type domain-containing protein</fullName>
    </recommendedName>
</protein>
<dbReference type="EMBL" id="CAXLJM020000038">
    <property type="protein sequence ID" value="CAL8107210.1"/>
    <property type="molecule type" value="Genomic_DNA"/>
</dbReference>
<dbReference type="PROSITE" id="PS52051">
    <property type="entry name" value="CXC_MSL2"/>
    <property type="match status" value="1"/>
</dbReference>
<feature type="region of interest" description="Disordered" evidence="2">
    <location>
        <begin position="1329"/>
        <end position="1349"/>
    </location>
</feature>
<dbReference type="PANTHER" id="PTHR16048">
    <property type="entry name" value="MSL2-RELATED"/>
    <property type="match status" value="1"/>
</dbReference>
<comment type="caution">
    <text evidence="4">The sequence shown here is derived from an EMBL/GenBank/DDBJ whole genome shotgun (WGS) entry which is preliminary data.</text>
</comment>
<accession>A0ABP1QPU3</accession>
<feature type="compositionally biased region" description="Low complexity" evidence="2">
    <location>
        <begin position="210"/>
        <end position="224"/>
    </location>
</feature>
<dbReference type="Pfam" id="PF16685">
    <property type="entry name" value="zf-RING_10"/>
    <property type="match status" value="1"/>
</dbReference>
<feature type="region of interest" description="Disordered" evidence="2">
    <location>
        <begin position="270"/>
        <end position="310"/>
    </location>
</feature>
<dbReference type="PANTHER" id="PTHR16048:SF3">
    <property type="entry name" value="E3 UBIQUITIN-PROTEIN LIGASE MSL2"/>
    <property type="match status" value="1"/>
</dbReference>
<keyword evidence="1" id="KW-0539">Nucleus</keyword>
<name>A0ABP1QPU3_9HEXA</name>
<dbReference type="CDD" id="cd13122">
    <property type="entry name" value="MSL2_CXC"/>
    <property type="match status" value="1"/>
</dbReference>
<feature type="compositionally biased region" description="Basic and acidic residues" evidence="2">
    <location>
        <begin position="1339"/>
        <end position="1349"/>
    </location>
</feature>
<comment type="similarity">
    <text evidence="1">Belongs to the MSL2 family.</text>
</comment>
<feature type="compositionally biased region" description="Polar residues" evidence="2">
    <location>
        <begin position="353"/>
        <end position="374"/>
    </location>
</feature>
<dbReference type="SMART" id="SM01114">
    <property type="entry name" value="CXC"/>
    <property type="match status" value="1"/>
</dbReference>
<proteinExistence type="inferred from homology"/>
<keyword evidence="1" id="KW-0158">Chromosome</keyword>
<reference evidence="4 5" key="1">
    <citation type="submission" date="2024-08" db="EMBL/GenBank/DDBJ databases">
        <authorList>
            <person name="Cucini C."/>
            <person name="Frati F."/>
        </authorList>
    </citation>
    <scope>NUCLEOTIDE SEQUENCE [LARGE SCALE GENOMIC DNA]</scope>
</reference>
<dbReference type="InterPro" id="IPR013083">
    <property type="entry name" value="Znf_RING/FYVE/PHD"/>
</dbReference>
<gene>
    <name evidence="4" type="ORF">ODALV1_LOCUS12602</name>
</gene>
<feature type="region of interest" description="Disordered" evidence="2">
    <location>
        <begin position="206"/>
        <end position="252"/>
    </location>
</feature>
<sequence length="1349" mass="141576">MVKPRLFTLFSFVWEPILRDNPGGHDLIEFGKKLPELRNALSCGVCNKLLTNRVVLSPSKCNQHFVCEACKGKSRNDNNKCEHCEDWNTFKEDEALYVLLRTYQEFCYFVLTAEHIVRLLEVKHEVDPTFKSFEIIDLVAEGVKGSALLRKRKLLPVPNEDRGVTPHNLGSLKKYKKVRDSNEAAGTAATSVSKSIMASATSAFKPTTGTQASAPKSTAASTTSIFKPTTGSPASAGKPTAASPVSLPKPTATPVSNAFKLTATTLASISKPNPTSVGTVPKPIANSPTVMSKSTTPSAALVPKSTTAASPVSVTKSASASPFNVLKLNPASIASVSKPITTSAASVPKPTPATASLPSSVSKPTPATSGSPVNVSKPSTFSPSSFSKLISTASTMVSKVTPVSTVSVSKPSATPLTGYPKQITTPTGSVSNVGVTTSVSGTKQIETSTVRVLNHSSMITSSVPKQITVPTVSVTKQSVVTKQTAFGGAFTYSSQKSATQEQVPQNKLPSLENTEKCGLQHQTTKNIGAPKLTFSTTPTSQCFSNVVTTTVPSAESNTVCKPQPQLPVSLVGKMSTVPTSSTPTPPVKVGISKVLRTPMIQKGISVRNVTPSQGLVFDRSTATGRVQLVSSAPGTVPTLKITTTTVSSPNKNVPTKPQKVNQFDVTVQEPAKKPQQQPPLSAESLARIIAVSKGLSQPSSTPSMNVFSPAMTIPSEKPIFAVSTAASSTSSFNSQLQQLPTINTVTAIRTPTTSSSAEKPSVSPSPTRPVMETPKPQQPIVTSVTNVGAGVTMNAPKYIQIKVEPQQPQMQINKPNAPEVPVPTTSTLSNLVAKDIFTKGPMSEDAVSHPQMEQILPHSPIKPTTLTSTSSQPLSAPVVSSPINVNSLPITLTSNLLSASGQPAQIYQISQGGNLRALSIRPQQMRISANMTYQGRTLPVHIIGPPSANNDAIKQQIVQQLTAAGPKRKIVFGPPDMHAWPDHTKIIQVNASDLCRLPGFAQATIRPSAVNVGQILTSTSTTTASNFTNVNVRPVVNTGSLVRPTTTSTSVSNVTSLASNVNMMKTNTVSTQPSTSVQISRTVPSATTSVGTTIIRSDGVTTLRQVQATAPSSTSSSTTATNASAIAYSKRKQEGCRCGNATPNPGTGKLTCIGQRCACYADGNACSDCKCKGCKNPYLPGAGGKKVLHGMRTVLDPQVNQTIPLVTSMAAGPSSVNMMPSATSTATNSPLTSNVGTMNFGQIQTGPTTLGHSTQPIQFIPLRFSQPGGLGQGLGQYIQITNAHALQQLPVQQIFFNGGSLPSSATGGITIQGVPVSSLSGIHHMQLQQRAPPQMNMHVKSERKPNDVN</sequence>
<organism evidence="4 5">
    <name type="scientific">Orchesella dallaii</name>
    <dbReference type="NCBI Taxonomy" id="48710"/>
    <lineage>
        <taxon>Eukaryota</taxon>
        <taxon>Metazoa</taxon>
        <taxon>Ecdysozoa</taxon>
        <taxon>Arthropoda</taxon>
        <taxon>Hexapoda</taxon>
        <taxon>Collembola</taxon>
        <taxon>Entomobryomorpha</taxon>
        <taxon>Entomobryoidea</taxon>
        <taxon>Orchesellidae</taxon>
        <taxon>Orchesellinae</taxon>
        <taxon>Orchesella</taxon>
    </lineage>
</organism>
<dbReference type="Pfam" id="PF16682">
    <property type="entry name" value="MSL2-CXC"/>
    <property type="match status" value="1"/>
</dbReference>
<dbReference type="Proteomes" id="UP001642540">
    <property type="component" value="Unassembled WGS sequence"/>
</dbReference>
<evidence type="ECO:0000256" key="1">
    <source>
        <dbReference type="PROSITE-ProRule" id="PRU01396"/>
    </source>
</evidence>
<feature type="compositionally biased region" description="Polar residues" evidence="2">
    <location>
        <begin position="286"/>
        <end position="310"/>
    </location>
</feature>